<evidence type="ECO:0000313" key="3">
    <source>
        <dbReference type="EMBL" id="AZI58243.1"/>
    </source>
</evidence>
<accession>A0A3G8ZLV1</accession>
<dbReference type="PANTHER" id="PTHR30336:SF20">
    <property type="entry name" value="DUF218 DOMAIN-CONTAINING PROTEIN"/>
    <property type="match status" value="1"/>
</dbReference>
<dbReference type="OrthoDB" id="9782395at2"/>
<evidence type="ECO:0000256" key="1">
    <source>
        <dbReference type="SAM" id="Phobius"/>
    </source>
</evidence>
<keyword evidence="1" id="KW-1133">Transmembrane helix</keyword>
<feature type="transmembrane region" description="Helical" evidence="1">
    <location>
        <begin position="25"/>
        <end position="45"/>
    </location>
</feature>
<organism evidence="3 4">
    <name type="scientific">Nakamurella antarctica</name>
    <dbReference type="NCBI Taxonomy" id="1902245"/>
    <lineage>
        <taxon>Bacteria</taxon>
        <taxon>Bacillati</taxon>
        <taxon>Actinomycetota</taxon>
        <taxon>Actinomycetes</taxon>
        <taxon>Nakamurellales</taxon>
        <taxon>Nakamurellaceae</taxon>
        <taxon>Nakamurella</taxon>
    </lineage>
</organism>
<reference evidence="3 4" key="1">
    <citation type="submission" date="2018-11" db="EMBL/GenBank/DDBJ databases">
        <authorList>
            <person name="Da X."/>
        </authorList>
    </citation>
    <scope>NUCLEOTIDE SEQUENCE [LARGE SCALE GENOMIC DNA]</scope>
    <source>
        <strain evidence="3 4">S14-144</strain>
    </source>
</reference>
<dbReference type="Gene3D" id="3.40.50.620">
    <property type="entry name" value="HUPs"/>
    <property type="match status" value="1"/>
</dbReference>
<dbReference type="AlphaFoldDB" id="A0A3G8ZLV1"/>
<dbReference type="Pfam" id="PF02698">
    <property type="entry name" value="DUF218"/>
    <property type="match status" value="1"/>
</dbReference>
<evidence type="ECO:0000313" key="4">
    <source>
        <dbReference type="Proteomes" id="UP000268084"/>
    </source>
</evidence>
<dbReference type="KEGG" id="nak:EH165_08940"/>
<dbReference type="InterPro" id="IPR051599">
    <property type="entry name" value="Cell_Envelope_Assoc"/>
</dbReference>
<gene>
    <name evidence="3" type="ORF">EH165_08940</name>
</gene>
<dbReference type="GO" id="GO:0005886">
    <property type="term" value="C:plasma membrane"/>
    <property type="evidence" value="ECO:0007669"/>
    <property type="project" value="TreeGrafter"/>
</dbReference>
<evidence type="ECO:0000259" key="2">
    <source>
        <dbReference type="Pfam" id="PF02698"/>
    </source>
</evidence>
<keyword evidence="4" id="KW-1185">Reference proteome</keyword>
<keyword evidence="1" id="KW-0472">Membrane</keyword>
<sequence length="221" mass="22731">MQVATTRVVEDGVLRVSAGRVIGRYLVGTAIVLAVVVFGVAIRVSETAGVDQRGKADAIIVLGAAQYDGAPSPIFRSRLDHALELYRQGVAPAIVTIGGNQVGDTYTEAGAGQKYLQEQGVPAAALVAVGQGSDTLVSLRAAKEVIGHNNWDSVVLVTDPLHAFRARAMAQDLGLAVQVSSVESGLGTASDIAGRYLTRETLGSLYYLLVGGSSGAGGPVT</sequence>
<dbReference type="InterPro" id="IPR003848">
    <property type="entry name" value="DUF218"/>
</dbReference>
<dbReference type="Proteomes" id="UP000268084">
    <property type="component" value="Chromosome"/>
</dbReference>
<proteinExistence type="predicted"/>
<dbReference type="CDD" id="cd06259">
    <property type="entry name" value="YdcF-like"/>
    <property type="match status" value="1"/>
</dbReference>
<reference evidence="3 4" key="2">
    <citation type="submission" date="2018-12" db="EMBL/GenBank/DDBJ databases">
        <title>Nakamurella antarcticus sp. nov., isolated from Antarctica South Shetland Islands soil.</title>
        <authorList>
            <person name="Peng F."/>
        </authorList>
    </citation>
    <scope>NUCLEOTIDE SEQUENCE [LARGE SCALE GENOMIC DNA]</scope>
    <source>
        <strain evidence="3 4">S14-144</strain>
    </source>
</reference>
<name>A0A3G8ZLV1_9ACTN</name>
<feature type="domain" description="DUF218" evidence="2">
    <location>
        <begin position="57"/>
        <end position="202"/>
    </location>
</feature>
<dbReference type="PANTHER" id="PTHR30336">
    <property type="entry name" value="INNER MEMBRANE PROTEIN, PROBABLE PERMEASE"/>
    <property type="match status" value="1"/>
</dbReference>
<dbReference type="EMBL" id="CP034170">
    <property type="protein sequence ID" value="AZI58243.1"/>
    <property type="molecule type" value="Genomic_DNA"/>
</dbReference>
<dbReference type="InterPro" id="IPR014729">
    <property type="entry name" value="Rossmann-like_a/b/a_fold"/>
</dbReference>
<protein>
    <submittedName>
        <fullName evidence="3">YdcF family protein</fullName>
    </submittedName>
</protein>
<keyword evidence="1" id="KW-0812">Transmembrane</keyword>